<evidence type="ECO:0000259" key="7">
    <source>
        <dbReference type="PROSITE" id="PS50850"/>
    </source>
</evidence>
<name>R4T4A3_9PSEU</name>
<keyword evidence="9" id="KW-1185">Reference proteome</keyword>
<reference evidence="8 9" key="1">
    <citation type="journal article" date="2013" name="BMC Genomics">
        <title>ContigScape: a Cytoscape plugin facilitating microbial genome gap closing.</title>
        <authorList>
            <person name="Tang B."/>
            <person name="Wang Q."/>
            <person name="Yang M."/>
            <person name="Xie F."/>
            <person name="Zhu Y."/>
            <person name="Zhuo Y."/>
            <person name="Wang S."/>
            <person name="Gao H."/>
            <person name="Ding X."/>
            <person name="Zhang L."/>
            <person name="Zhao G."/>
            <person name="Zheng H."/>
        </authorList>
    </citation>
    <scope>NUCLEOTIDE SEQUENCE [LARGE SCALE GENOMIC DNA]</scope>
    <source>
        <strain evidence="8 9">HCCB10007</strain>
    </source>
</reference>
<dbReference type="InterPro" id="IPR020846">
    <property type="entry name" value="MFS_dom"/>
</dbReference>
<dbReference type="Pfam" id="PF07690">
    <property type="entry name" value="MFS_1"/>
    <property type="match status" value="1"/>
</dbReference>
<proteinExistence type="predicted"/>
<evidence type="ECO:0000256" key="2">
    <source>
        <dbReference type="ARBA" id="ARBA00022448"/>
    </source>
</evidence>
<evidence type="ECO:0000256" key="1">
    <source>
        <dbReference type="ARBA" id="ARBA00004651"/>
    </source>
</evidence>
<dbReference type="HOGENOM" id="CLU_1500524_0_0_11"/>
<dbReference type="GO" id="GO:0005886">
    <property type="term" value="C:plasma membrane"/>
    <property type="evidence" value="ECO:0007669"/>
    <property type="project" value="UniProtKB-SubCell"/>
</dbReference>
<dbReference type="PROSITE" id="PS50850">
    <property type="entry name" value="MFS"/>
    <property type="match status" value="1"/>
</dbReference>
<feature type="transmembrane region" description="Helical" evidence="6">
    <location>
        <begin position="44"/>
        <end position="61"/>
    </location>
</feature>
<dbReference type="KEGG" id="aoi:AORI_4672"/>
<evidence type="ECO:0000256" key="5">
    <source>
        <dbReference type="ARBA" id="ARBA00023136"/>
    </source>
</evidence>
<dbReference type="Gene3D" id="1.20.1720.10">
    <property type="entry name" value="Multidrug resistance protein D"/>
    <property type="match status" value="2"/>
</dbReference>
<organism evidence="8 9">
    <name type="scientific">Amycolatopsis keratiniphila</name>
    <dbReference type="NCBI Taxonomy" id="129921"/>
    <lineage>
        <taxon>Bacteria</taxon>
        <taxon>Bacillati</taxon>
        <taxon>Actinomycetota</taxon>
        <taxon>Actinomycetes</taxon>
        <taxon>Pseudonocardiales</taxon>
        <taxon>Pseudonocardiaceae</taxon>
        <taxon>Amycolatopsis</taxon>
        <taxon>Amycolatopsis japonica group</taxon>
    </lineage>
</organism>
<evidence type="ECO:0000313" key="9">
    <source>
        <dbReference type="Proteomes" id="UP000013968"/>
    </source>
</evidence>
<keyword evidence="3 6" id="KW-0812">Transmembrane</keyword>
<dbReference type="GO" id="GO:0022857">
    <property type="term" value="F:transmembrane transporter activity"/>
    <property type="evidence" value="ECO:0007669"/>
    <property type="project" value="InterPro"/>
</dbReference>
<evidence type="ECO:0000256" key="3">
    <source>
        <dbReference type="ARBA" id="ARBA00022692"/>
    </source>
</evidence>
<accession>R4T4A3</accession>
<dbReference type="EMBL" id="CP003410">
    <property type="protein sequence ID" value="AGM07256.1"/>
    <property type="molecule type" value="Genomic_DNA"/>
</dbReference>
<feature type="transmembrane region" description="Helical" evidence="6">
    <location>
        <begin position="102"/>
        <end position="123"/>
    </location>
</feature>
<feature type="domain" description="Major facilitator superfamily (MFS) profile" evidence="7">
    <location>
        <begin position="6"/>
        <end position="179"/>
    </location>
</feature>
<dbReference type="AlphaFoldDB" id="R4T4A3"/>
<evidence type="ECO:0000313" key="8">
    <source>
        <dbReference type="EMBL" id="AGM07256.1"/>
    </source>
</evidence>
<gene>
    <name evidence="8" type="ORF">AORI_4672</name>
</gene>
<keyword evidence="5 6" id="KW-0472">Membrane</keyword>
<keyword evidence="4 6" id="KW-1133">Transmembrane helix</keyword>
<sequence length="179" mass="19068">MRERAAVLLLCAAQSVDVLGVTIAVIGLPEIGRRFPGAEASTQWVVSGYALLFGGFLVSAGRVADRYGHRRTFVWGMAAFLAASLAGGLAPGFLFGGLLVHYAGWRSIFLLNVPICLAVLLFARSLLPARTERAGRGSLDLPGAMLVTGGLLAATGTVRVVLSWALSPCWRPSSWWRSR</sequence>
<keyword evidence="2" id="KW-0813">Transport</keyword>
<dbReference type="InterPro" id="IPR036259">
    <property type="entry name" value="MFS_trans_sf"/>
</dbReference>
<evidence type="ECO:0000256" key="4">
    <source>
        <dbReference type="ARBA" id="ARBA00022989"/>
    </source>
</evidence>
<protein>
    <submittedName>
        <fullName evidence="8">Major facilitator superfamily MFS_1</fullName>
    </submittedName>
</protein>
<dbReference type="InterPro" id="IPR011701">
    <property type="entry name" value="MFS"/>
</dbReference>
<dbReference type="RefSeq" id="WP_016335004.1">
    <property type="nucleotide sequence ID" value="NC_021252.1"/>
</dbReference>
<dbReference type="PATRIC" id="fig|1156913.3.peg.4748"/>
<dbReference type="PANTHER" id="PTHR42718">
    <property type="entry name" value="MAJOR FACILITATOR SUPERFAMILY MULTIDRUG TRANSPORTER MFSC"/>
    <property type="match status" value="1"/>
</dbReference>
<evidence type="ECO:0000256" key="6">
    <source>
        <dbReference type="SAM" id="Phobius"/>
    </source>
</evidence>
<dbReference type="PANTHER" id="PTHR42718:SF9">
    <property type="entry name" value="MAJOR FACILITATOR SUPERFAMILY MULTIDRUG TRANSPORTER MFSC"/>
    <property type="match status" value="1"/>
</dbReference>
<dbReference type="Proteomes" id="UP000013968">
    <property type="component" value="Chromosome"/>
</dbReference>
<dbReference type="SUPFAM" id="SSF103473">
    <property type="entry name" value="MFS general substrate transporter"/>
    <property type="match status" value="1"/>
</dbReference>
<comment type="subcellular location">
    <subcellularLocation>
        <location evidence="1">Cell membrane</location>
        <topology evidence="1">Multi-pass membrane protein</topology>
    </subcellularLocation>
</comment>
<feature type="transmembrane region" description="Helical" evidence="6">
    <location>
        <begin position="73"/>
        <end position="96"/>
    </location>
</feature>